<dbReference type="PANTHER" id="PTHR30096">
    <property type="entry name" value="4,5-DOPA DIOXYGENASE EXTRADIOL-LIKE PROTEIN"/>
    <property type="match status" value="1"/>
</dbReference>
<evidence type="ECO:0000256" key="4">
    <source>
        <dbReference type="ARBA" id="ARBA00022833"/>
    </source>
</evidence>
<dbReference type="Pfam" id="PF02900">
    <property type="entry name" value="LigB"/>
    <property type="match status" value="1"/>
</dbReference>
<evidence type="ECO:0000256" key="3">
    <source>
        <dbReference type="ARBA" id="ARBA00022723"/>
    </source>
</evidence>
<name>A0ABT7AKF1_9HYPH</name>
<comment type="similarity">
    <text evidence="2">Belongs to the DODA-type extradiol aromatic ring-opening dioxygenase family.</text>
</comment>
<dbReference type="InterPro" id="IPR004183">
    <property type="entry name" value="Xdiol_dOase_suB"/>
</dbReference>
<proteinExistence type="inferred from homology"/>
<protein>
    <submittedName>
        <fullName evidence="7">Class III extradiol ring-cleavage dioxygenase</fullName>
        <ecNumber evidence="7">1.13.-.-</ecNumber>
    </submittedName>
</protein>
<dbReference type="EMBL" id="JASJEV010000013">
    <property type="protein sequence ID" value="MDJ1159839.1"/>
    <property type="molecule type" value="Genomic_DNA"/>
</dbReference>
<dbReference type="GO" id="GO:0051213">
    <property type="term" value="F:dioxygenase activity"/>
    <property type="evidence" value="ECO:0007669"/>
    <property type="project" value="UniProtKB-KW"/>
</dbReference>
<gene>
    <name evidence="7" type="ORF">QNA08_16590</name>
</gene>
<keyword evidence="3" id="KW-0479">Metal-binding</keyword>
<keyword evidence="7" id="KW-0223">Dioxygenase</keyword>
<dbReference type="PANTHER" id="PTHR30096:SF0">
    <property type="entry name" value="4,5-DOPA DIOXYGENASE EXTRADIOL-LIKE PROTEIN"/>
    <property type="match status" value="1"/>
</dbReference>
<evidence type="ECO:0000256" key="5">
    <source>
        <dbReference type="ARBA" id="ARBA00023002"/>
    </source>
</evidence>
<comment type="cofactor">
    <cofactor evidence="1">
        <name>Zn(2+)</name>
        <dbReference type="ChEBI" id="CHEBI:29105"/>
    </cofactor>
</comment>
<dbReference type="RefSeq" id="WP_283741873.1">
    <property type="nucleotide sequence ID" value="NZ_JASJEV010000013.1"/>
</dbReference>
<dbReference type="CDD" id="cd07363">
    <property type="entry name" value="45_DOPA_Dioxygenase"/>
    <property type="match status" value="1"/>
</dbReference>
<dbReference type="SUPFAM" id="SSF53213">
    <property type="entry name" value="LigB-like"/>
    <property type="match status" value="1"/>
</dbReference>
<sequence>MSALPTLFVSHGAPNLVLHNTAARRFLAAFGRTLPRPRAILVATAHFAAPQPLLTADEWPGTIHDFGGFEPELYRMTYDAPGDPSLAVRAAGLLQDAGFAAAAVRGRGYDHGTWVPLALLYPQADIPVVQLSVQPDLGPAHHLKLGAALAPLREEGVLIVGSGAITHNLHEFFGKGYPLDAPAPDWVKDFGEWVKDSVQAGATDDLLAYRERAPHGAENHPTEEHFLPLFVAMGAAGQGAHGERVHTSEQYGVLMMDAYRFN</sequence>
<organism evidence="7 8">
    <name type="scientific">Chelatococcus albus</name>
    <dbReference type="NCBI Taxonomy" id="3047466"/>
    <lineage>
        <taxon>Bacteria</taxon>
        <taxon>Pseudomonadati</taxon>
        <taxon>Pseudomonadota</taxon>
        <taxon>Alphaproteobacteria</taxon>
        <taxon>Hyphomicrobiales</taxon>
        <taxon>Chelatococcaceae</taxon>
        <taxon>Chelatococcus</taxon>
    </lineage>
</organism>
<dbReference type="PIRSF" id="PIRSF006157">
    <property type="entry name" value="Doxgns_DODA"/>
    <property type="match status" value="1"/>
</dbReference>
<comment type="caution">
    <text evidence="7">The sequence shown here is derived from an EMBL/GenBank/DDBJ whole genome shotgun (WGS) entry which is preliminary data.</text>
</comment>
<evidence type="ECO:0000313" key="7">
    <source>
        <dbReference type="EMBL" id="MDJ1159839.1"/>
    </source>
</evidence>
<evidence type="ECO:0000313" key="8">
    <source>
        <dbReference type="Proteomes" id="UP001321492"/>
    </source>
</evidence>
<keyword evidence="4" id="KW-0862">Zinc</keyword>
<evidence type="ECO:0000256" key="1">
    <source>
        <dbReference type="ARBA" id="ARBA00001947"/>
    </source>
</evidence>
<dbReference type="EC" id="1.13.-.-" evidence="7"/>
<dbReference type="Proteomes" id="UP001321492">
    <property type="component" value="Unassembled WGS sequence"/>
</dbReference>
<feature type="domain" description="Extradiol ring-cleavage dioxygenase class III enzyme subunit B" evidence="6">
    <location>
        <begin position="34"/>
        <end position="251"/>
    </location>
</feature>
<evidence type="ECO:0000256" key="2">
    <source>
        <dbReference type="ARBA" id="ARBA00007581"/>
    </source>
</evidence>
<keyword evidence="8" id="KW-1185">Reference proteome</keyword>
<evidence type="ECO:0000259" key="6">
    <source>
        <dbReference type="Pfam" id="PF02900"/>
    </source>
</evidence>
<dbReference type="Gene3D" id="3.40.830.10">
    <property type="entry name" value="LigB-like"/>
    <property type="match status" value="1"/>
</dbReference>
<dbReference type="InterPro" id="IPR014436">
    <property type="entry name" value="Extradiol_dOase_DODA"/>
</dbReference>
<accession>A0ABT7AKF1</accession>
<keyword evidence="5 7" id="KW-0560">Oxidoreductase</keyword>
<reference evidence="7 8" key="1">
    <citation type="submission" date="2023-05" db="EMBL/GenBank/DDBJ databases">
        <title>Chelatococcus sp. nov., a moderately thermophilic bacterium isolated from hot spring microbial mat.</title>
        <authorList>
            <person name="Hu C.-J."/>
            <person name="Li W.-J."/>
        </authorList>
    </citation>
    <scope>NUCLEOTIDE SEQUENCE [LARGE SCALE GENOMIC DNA]</scope>
    <source>
        <strain evidence="7 8">SYSU G07232</strain>
    </source>
</reference>